<protein>
    <submittedName>
        <fullName evidence="3">Uncharacterized protein</fullName>
    </submittedName>
</protein>
<feature type="compositionally biased region" description="Basic and acidic residues" evidence="2">
    <location>
        <begin position="1"/>
        <end position="10"/>
    </location>
</feature>
<organism evidence="3 4">
    <name type="scientific">Fragilariopsis cylindrus CCMP1102</name>
    <dbReference type="NCBI Taxonomy" id="635003"/>
    <lineage>
        <taxon>Eukaryota</taxon>
        <taxon>Sar</taxon>
        <taxon>Stramenopiles</taxon>
        <taxon>Ochrophyta</taxon>
        <taxon>Bacillariophyta</taxon>
        <taxon>Bacillariophyceae</taxon>
        <taxon>Bacillariophycidae</taxon>
        <taxon>Bacillariales</taxon>
        <taxon>Bacillariaceae</taxon>
        <taxon>Fragilariopsis</taxon>
    </lineage>
</organism>
<feature type="compositionally biased region" description="Polar residues" evidence="2">
    <location>
        <begin position="75"/>
        <end position="110"/>
    </location>
</feature>
<sequence length="520" mass="61054">MSSQNPRRDSQFSGAAALFRKKEMDTIDGNASFTQFTSPMRKKGGLAKKNDNGRYNTSLNPPSFVSPGRKKSSNDPRTSWKNNSGTFSPPSFATSSMSKYATSSYLNKQYGTPPPEKSKSKVTSSYTPNGFGGAIPFSNLDTEPDIKIQVKSDIQEKIKARQRSNYAKSHSSSSSSPSGGNNSNIPEHIRKVQEREERRRRVEEEKEHQVQAKEERRRRAVEEKEYRSASLVQAAFLGWYARVQYQNLRHLDAQKRKRKAEKRKRKAAILTEKRRREAAILTIQNTFRMYIQRKRYRNIIEFKRRRERNGKEMKKTNKAIEKMPKKTKSDIKEMKQEYVLKKKELKRTYRKQIKEEEEQLQRVKRSGQDMVKYLQAENQKSRILQKTLQREHDVLEKQFELLTTHSEEISTNFSSLKQWVDTKNVAIQKHEAADQKCRHRYLPKYREDLALRNVYCVTEFRIKECYRKQLKKILKEIEAKSKDPSLVKLVKKEMNSCQKTLNEIPDNPIPEALEDRLKRR</sequence>
<reference evidence="3 4" key="1">
    <citation type="submission" date="2016-09" db="EMBL/GenBank/DDBJ databases">
        <title>Extensive genetic diversity and differential bi-allelic expression allows diatom success in the polar Southern Ocean.</title>
        <authorList>
            <consortium name="DOE Joint Genome Institute"/>
            <person name="Mock T."/>
            <person name="Otillar R.P."/>
            <person name="Strauss J."/>
            <person name="Dupont C."/>
            <person name="Frickenhaus S."/>
            <person name="Maumus F."/>
            <person name="Mcmullan M."/>
            <person name="Sanges R."/>
            <person name="Schmutz J."/>
            <person name="Toseland A."/>
            <person name="Valas R."/>
            <person name="Veluchamy A."/>
            <person name="Ward B.J."/>
            <person name="Allen A."/>
            <person name="Barry K."/>
            <person name="Falciatore A."/>
            <person name="Ferrante M."/>
            <person name="Fortunato A.E."/>
            <person name="Gloeckner G."/>
            <person name="Gruber A."/>
            <person name="Hipkin R."/>
            <person name="Janech M."/>
            <person name="Kroth P."/>
            <person name="Leese F."/>
            <person name="Lindquist E."/>
            <person name="Lyon B.R."/>
            <person name="Martin J."/>
            <person name="Mayer C."/>
            <person name="Parker M."/>
            <person name="Quesneville H."/>
            <person name="Raymond J."/>
            <person name="Uhlig C."/>
            <person name="Valentin K.U."/>
            <person name="Worden A.Z."/>
            <person name="Armbrust E.V."/>
            <person name="Bowler C."/>
            <person name="Green B."/>
            <person name="Moulton V."/>
            <person name="Van Oosterhout C."/>
            <person name="Grigoriev I."/>
        </authorList>
    </citation>
    <scope>NUCLEOTIDE SEQUENCE [LARGE SCALE GENOMIC DNA]</scope>
    <source>
        <strain evidence="3 4">CCMP1102</strain>
    </source>
</reference>
<dbReference type="AlphaFoldDB" id="A0A1E7FWP0"/>
<name>A0A1E7FWP0_9STRA</name>
<evidence type="ECO:0000313" key="4">
    <source>
        <dbReference type="Proteomes" id="UP000095751"/>
    </source>
</evidence>
<dbReference type="SMART" id="SM00015">
    <property type="entry name" value="IQ"/>
    <property type="match status" value="2"/>
</dbReference>
<dbReference type="KEGG" id="fcy:FRACYDRAFT_259127"/>
<evidence type="ECO:0000256" key="1">
    <source>
        <dbReference type="SAM" id="Coils"/>
    </source>
</evidence>
<feature type="compositionally biased region" description="Low complexity" evidence="2">
    <location>
        <begin position="164"/>
        <end position="184"/>
    </location>
</feature>
<feature type="compositionally biased region" description="Polar residues" evidence="2">
    <location>
        <begin position="53"/>
        <end position="63"/>
    </location>
</feature>
<dbReference type="InParanoid" id="A0A1E7FWP0"/>
<proteinExistence type="predicted"/>
<accession>A0A1E7FWP0</accession>
<evidence type="ECO:0000313" key="3">
    <source>
        <dbReference type="EMBL" id="OEU22581.1"/>
    </source>
</evidence>
<keyword evidence="4" id="KW-1185">Reference proteome</keyword>
<feature type="coiled-coil region" evidence="1">
    <location>
        <begin position="331"/>
        <end position="366"/>
    </location>
</feature>
<keyword evidence="1" id="KW-0175">Coiled coil</keyword>
<feature type="compositionally biased region" description="Polar residues" evidence="2">
    <location>
        <begin position="29"/>
        <end position="38"/>
    </location>
</feature>
<dbReference type="EMBL" id="KV784353">
    <property type="protein sequence ID" value="OEU22581.1"/>
    <property type="molecule type" value="Genomic_DNA"/>
</dbReference>
<feature type="region of interest" description="Disordered" evidence="2">
    <location>
        <begin position="1"/>
        <end position="224"/>
    </location>
</feature>
<evidence type="ECO:0000256" key="2">
    <source>
        <dbReference type="SAM" id="MobiDB-lite"/>
    </source>
</evidence>
<dbReference type="OrthoDB" id="54135at2759"/>
<feature type="compositionally biased region" description="Basic and acidic residues" evidence="2">
    <location>
        <begin position="187"/>
        <end position="224"/>
    </location>
</feature>
<dbReference type="Pfam" id="PF00612">
    <property type="entry name" value="IQ"/>
    <property type="match status" value="1"/>
</dbReference>
<feature type="compositionally biased region" description="Basic and acidic residues" evidence="2">
    <location>
        <begin position="144"/>
        <end position="159"/>
    </location>
</feature>
<gene>
    <name evidence="3" type="ORF">FRACYDRAFT_259127</name>
</gene>
<dbReference type="Proteomes" id="UP000095751">
    <property type="component" value="Unassembled WGS sequence"/>
</dbReference>
<dbReference type="PROSITE" id="PS50096">
    <property type="entry name" value="IQ"/>
    <property type="match status" value="2"/>
</dbReference>
<dbReference type="InterPro" id="IPR000048">
    <property type="entry name" value="IQ_motif_EF-hand-BS"/>
</dbReference>